<sequence length="265" mass="27152">MTDNSFTKFVPGFDFLQGLVKNAGSALPGIGQWVAPTLNPEELAKRIEELRTVQFWLEQNARMLGATIQALEVQRMTLSTLKTMNVPLAELRDSLKLPEPAAWPGVPAEVAKAAAPVAEAVAKTAAQTAAGAAAKTTKAAARAVKAAGDAAPALPIDPTQWWTALSQQFTQLATSAMKDTATDAARNLAGNLVKQSFDAASDTLKRAAGMPGAVVGSMAKGLAGAAPKPAAQAAAKATAKPAAKAAKAPKATKAARPRAGAPRKA</sequence>
<dbReference type="Proteomes" id="UP001201463">
    <property type="component" value="Unassembled WGS sequence"/>
</dbReference>
<dbReference type="InterPro" id="IPR050026">
    <property type="entry name" value="PHA_gran_PhaM_N"/>
</dbReference>
<dbReference type="NCBIfam" id="NF043076">
    <property type="entry name" value="PHA_gran_PhaM"/>
    <property type="match status" value="1"/>
</dbReference>
<evidence type="ECO:0000313" key="2">
    <source>
        <dbReference type="EMBL" id="MCE4537241.1"/>
    </source>
</evidence>
<reference evidence="2 3" key="1">
    <citation type="submission" date="2021-12" db="EMBL/GenBank/DDBJ databases">
        <title>Genome seq of p7.</title>
        <authorList>
            <person name="Seo T."/>
        </authorList>
    </citation>
    <scope>NUCLEOTIDE SEQUENCE [LARGE SCALE GENOMIC DNA]</scope>
    <source>
        <strain evidence="2 3">P7</strain>
    </source>
</reference>
<accession>A0ABS8XEJ6</accession>
<evidence type="ECO:0000313" key="3">
    <source>
        <dbReference type="Proteomes" id="UP001201463"/>
    </source>
</evidence>
<feature type="compositionally biased region" description="Basic residues" evidence="1">
    <location>
        <begin position="253"/>
        <end position="265"/>
    </location>
</feature>
<dbReference type="EMBL" id="JAJTWT010000003">
    <property type="protein sequence ID" value="MCE4537241.1"/>
    <property type="molecule type" value="Genomic_DNA"/>
</dbReference>
<evidence type="ECO:0000256" key="1">
    <source>
        <dbReference type="SAM" id="MobiDB-lite"/>
    </source>
</evidence>
<keyword evidence="3" id="KW-1185">Reference proteome</keyword>
<gene>
    <name evidence="2" type="ORF">LXT12_08250</name>
</gene>
<feature type="region of interest" description="Disordered" evidence="1">
    <location>
        <begin position="225"/>
        <end position="265"/>
    </location>
</feature>
<feature type="compositionally biased region" description="Low complexity" evidence="1">
    <location>
        <begin position="225"/>
        <end position="252"/>
    </location>
</feature>
<comment type="caution">
    <text evidence="2">The sequence shown here is derived from an EMBL/GenBank/DDBJ whole genome shotgun (WGS) entry which is preliminary data.</text>
</comment>
<name>A0ABS8XEJ6_9BURK</name>
<proteinExistence type="predicted"/>
<evidence type="ECO:0008006" key="4">
    <source>
        <dbReference type="Google" id="ProtNLM"/>
    </source>
</evidence>
<protein>
    <recommendedName>
        <fullName evidence="4">Transcriptional regulator</fullName>
    </recommendedName>
</protein>
<organism evidence="2 3">
    <name type="scientific">Pelomonas caseinilytica</name>
    <dbReference type="NCBI Taxonomy" id="2906763"/>
    <lineage>
        <taxon>Bacteria</taxon>
        <taxon>Pseudomonadati</taxon>
        <taxon>Pseudomonadota</taxon>
        <taxon>Betaproteobacteria</taxon>
        <taxon>Burkholderiales</taxon>
        <taxon>Sphaerotilaceae</taxon>
        <taxon>Roseateles</taxon>
    </lineage>
</organism>
<dbReference type="RefSeq" id="WP_233391048.1">
    <property type="nucleotide sequence ID" value="NZ_JAJTWT010000003.1"/>
</dbReference>